<protein>
    <submittedName>
        <fullName evidence="2">Uncharacterized protein</fullName>
    </submittedName>
</protein>
<name>A0A1J9Q5W8_9EURO</name>
<proteinExistence type="predicted"/>
<dbReference type="EMBL" id="LGTZ01002762">
    <property type="protein sequence ID" value="OJD11324.1"/>
    <property type="molecule type" value="Genomic_DNA"/>
</dbReference>
<keyword evidence="3" id="KW-1185">Reference proteome</keyword>
<dbReference type="OrthoDB" id="4182983at2759"/>
<sequence>MSDQFSLQPPSANPRKRKSGDNLHSQMTKAPLMGLLNPMQAAPAQGESVSEDSHADDVLSIVNMAKTAVDTKSIFEPSLFFTRDATIAALKAIVRCWAPGSGLIPEEDLNRWYETLLGDEIMALSILAWNFGTDETGLRQLCSFMSLLPENADGLKDIWTRNRFRQGWNFETPTDFKSVLHTVKGNIKQKAFEHPAFAEIAAQSREVQKVIESDLQEWLYAFQDDVAKVALDQLKRYKEELDIGLASRASQARKRTVSPVPKARRSSWLKKQQQCLK</sequence>
<evidence type="ECO:0000313" key="2">
    <source>
        <dbReference type="EMBL" id="OJD11324.1"/>
    </source>
</evidence>
<dbReference type="Proteomes" id="UP000242791">
    <property type="component" value="Unassembled WGS sequence"/>
</dbReference>
<evidence type="ECO:0000256" key="1">
    <source>
        <dbReference type="SAM" id="MobiDB-lite"/>
    </source>
</evidence>
<gene>
    <name evidence="2" type="ORF">ACJ73_09565</name>
</gene>
<evidence type="ECO:0000313" key="3">
    <source>
        <dbReference type="Proteomes" id="UP000242791"/>
    </source>
</evidence>
<reference evidence="2 3" key="1">
    <citation type="submission" date="2015-08" db="EMBL/GenBank/DDBJ databases">
        <title>Emmonsia species relationships and genome sequence.</title>
        <authorList>
            <person name="Cuomo C.A."/>
            <person name="Schwartz I.S."/>
            <person name="Kenyon C."/>
            <person name="De Hoog G.S."/>
            <person name="Govender N.P."/>
            <person name="Botha A."/>
            <person name="Moreno L."/>
            <person name="De Vries M."/>
            <person name="Munoz J.F."/>
            <person name="Stielow J.B."/>
        </authorList>
    </citation>
    <scope>NUCLEOTIDE SEQUENCE [LARGE SCALE GENOMIC DNA]</scope>
    <source>
        <strain evidence="2 3">EI222</strain>
    </source>
</reference>
<comment type="caution">
    <text evidence="2">The sequence shown here is derived from an EMBL/GenBank/DDBJ whole genome shotgun (WGS) entry which is preliminary data.</text>
</comment>
<accession>A0A1J9Q5W8</accession>
<dbReference type="AlphaFoldDB" id="A0A1J9Q5W8"/>
<organism evidence="2 3">
    <name type="scientific">Blastomyces percursus</name>
    <dbReference type="NCBI Taxonomy" id="1658174"/>
    <lineage>
        <taxon>Eukaryota</taxon>
        <taxon>Fungi</taxon>
        <taxon>Dikarya</taxon>
        <taxon>Ascomycota</taxon>
        <taxon>Pezizomycotina</taxon>
        <taxon>Eurotiomycetes</taxon>
        <taxon>Eurotiomycetidae</taxon>
        <taxon>Onygenales</taxon>
        <taxon>Ajellomycetaceae</taxon>
        <taxon>Blastomyces</taxon>
    </lineage>
</organism>
<feature type="region of interest" description="Disordered" evidence="1">
    <location>
        <begin position="1"/>
        <end position="23"/>
    </location>
</feature>
<dbReference type="VEuPathDB" id="FungiDB:ACJ73_09565"/>
<feature type="compositionally biased region" description="Polar residues" evidence="1">
    <location>
        <begin position="1"/>
        <end position="10"/>
    </location>
</feature>